<keyword evidence="5" id="KW-0677">Repeat</keyword>
<keyword evidence="20" id="KW-1185">Reference proteome</keyword>
<dbReference type="InterPro" id="IPR014756">
    <property type="entry name" value="Ig_E-set"/>
</dbReference>
<dbReference type="Gene3D" id="1.25.40.20">
    <property type="entry name" value="Ankyrin repeat-containing domain"/>
    <property type="match status" value="1"/>
</dbReference>
<evidence type="ECO:0000256" key="8">
    <source>
        <dbReference type="ARBA" id="ARBA00023015"/>
    </source>
</evidence>
<keyword evidence="15" id="KW-0539">Nucleus</keyword>
<dbReference type="SMART" id="SM01076">
    <property type="entry name" value="CG-1"/>
    <property type="match status" value="1"/>
</dbReference>
<evidence type="ECO:0000256" key="10">
    <source>
        <dbReference type="ARBA" id="ARBA00023043"/>
    </source>
</evidence>
<comment type="caution">
    <text evidence="19">The sequence shown here is derived from an EMBL/GenBank/DDBJ whole genome shotgun (WGS) entry which is preliminary data.</text>
</comment>
<comment type="similarity">
    <text evidence="3">Belongs to the CAMTA family.</text>
</comment>
<dbReference type="Pfam" id="PF03859">
    <property type="entry name" value="CG-1"/>
    <property type="match status" value="1"/>
</dbReference>
<sequence>MADTRKFIRNQQLVLDEILQEAGHRWLRPAEICEILRNFHKFKLTPDPPVRPPAGSLFLFDRKALRYFRKDGHRWRKKKDGKTVREAHEKLKAGSVDVLHCYYAHGEDNENFQRRCYWMLDEKLEHIVLVHYRDVKEGYKSSISHLPAVPVTLVGSSHSSPAPSNSKINSPISAVQTSFTSSAYKVDQDGRASECEDVDSENGPRASSHAQPISSSMTHSVPPLAHEAAVFYDSGFSGSSRNPFMHLSSLPSFYPGTGPSPWPLTLNSIRDTFNVHGRELHVEGSIEGTEDRRLGADHRMGDGIVFNDRLINDMYIKPVTEVSQTANQVQKECDFDSFHSHIDHPAVATTTTLLEQKLQDSCTDNGEAGHAESLELKKLDSFGKWMDKEIGGNCNNSLTASDSGNYWNMLDPRNEDKEVSSLCHMQLDMDSLGPSLSQEQLFSIHDFSPDWAYAGVRTKVLIVGTFLGSKKLSSEIKWGCMFGEIEVSAEVLSDNVIRCQTPLHSPGRVPFYVTCSNRLACSEVREFKYCENPTNFVGPVGIKITPEDEVRFQMRLLKLIDLGPNKKGLKCSVAECEKCKLKGTLYSMRDDSGVSQENFQIDGSEHMNPRDVLFQRLTRDKLYEWLVYKVHEGGKGSHVLDNEGQGVIHLAAALGYVWAMSPLVAAGISPNFRDAHGRTGLHWASYFGREETVIALVKLGATPGALEDPTSACPLGQTAADLASSRGHKGIAGYLAEADLKIQLSTLVVNENERDNSATTIAADSDFESARAESSYMTMDEQHHLKESLDAFRKSAHAAASIQAAFRARSFCQRQLTESSSDISEAAFDLVADSLNKVQKMCHFEDYLHSAALRIQKRFRGWKRRKDFLKIRNRIVKIQAHIRGHQIRKQYKKVVWSVSIVEKAILRWRRKGAGLRGFRVEQPVSIVANDAVANDAEYEFLSIGRRQKADNVNKALDRVKSMVRSPEARDQYMRLVMKYQNFKVDGGRSIQSQHVD</sequence>
<dbReference type="InterPro" id="IPR002110">
    <property type="entry name" value="Ankyrin_rpt"/>
</dbReference>
<dbReference type="Proteomes" id="UP001372338">
    <property type="component" value="Unassembled WGS sequence"/>
</dbReference>
<keyword evidence="14" id="KW-0804">Transcription</keyword>
<dbReference type="GO" id="GO:0005634">
    <property type="term" value="C:nucleus"/>
    <property type="evidence" value="ECO:0007669"/>
    <property type="project" value="UniProtKB-SubCell"/>
</dbReference>
<dbReference type="PANTHER" id="PTHR23335:SF0">
    <property type="entry name" value="CALMODULIN-BINDING TRANSCRIPTION ACTIVATOR 2-LIKE ISOFORM X1"/>
    <property type="match status" value="1"/>
</dbReference>
<evidence type="ECO:0000256" key="7">
    <source>
        <dbReference type="ARBA" id="ARBA00022860"/>
    </source>
</evidence>
<name>A0AAN9PAN8_CROPI</name>
<evidence type="ECO:0000256" key="1">
    <source>
        <dbReference type="ARBA" id="ARBA00004123"/>
    </source>
</evidence>
<dbReference type="SUPFAM" id="SSF48403">
    <property type="entry name" value="Ankyrin repeat"/>
    <property type="match status" value="1"/>
</dbReference>
<dbReference type="PROSITE" id="PS50096">
    <property type="entry name" value="IQ"/>
    <property type="match status" value="2"/>
</dbReference>
<evidence type="ECO:0000256" key="11">
    <source>
        <dbReference type="ARBA" id="ARBA00023054"/>
    </source>
</evidence>
<evidence type="ECO:0000256" key="4">
    <source>
        <dbReference type="ARBA" id="ARBA00022553"/>
    </source>
</evidence>
<evidence type="ECO:0000313" key="19">
    <source>
        <dbReference type="EMBL" id="KAK7291740.1"/>
    </source>
</evidence>
<reference evidence="19 20" key="1">
    <citation type="submission" date="2024-01" db="EMBL/GenBank/DDBJ databases">
        <title>The genomes of 5 underutilized Papilionoideae crops provide insights into root nodulation and disease resistanc.</title>
        <authorList>
            <person name="Yuan L."/>
        </authorList>
    </citation>
    <scope>NUCLEOTIDE SEQUENCE [LARGE SCALE GENOMIC DNA]</scope>
    <source>
        <strain evidence="19">ZHUSHIDOU_FW_LH</strain>
        <tissue evidence="19">Leaf</tissue>
    </source>
</reference>
<keyword evidence="4" id="KW-0597">Phosphoprotein</keyword>
<protein>
    <recommendedName>
        <fullName evidence="18">CG-1 domain-containing protein</fullName>
    </recommendedName>
</protein>
<dbReference type="CDD" id="cd00603">
    <property type="entry name" value="IPT_PCSR"/>
    <property type="match status" value="1"/>
</dbReference>
<evidence type="ECO:0000259" key="18">
    <source>
        <dbReference type="PROSITE" id="PS51437"/>
    </source>
</evidence>
<keyword evidence="13" id="KW-0010">Activator</keyword>
<dbReference type="GO" id="GO:0006357">
    <property type="term" value="P:regulation of transcription by RNA polymerase II"/>
    <property type="evidence" value="ECO:0007669"/>
    <property type="project" value="TreeGrafter"/>
</dbReference>
<keyword evidence="11" id="KW-0175">Coiled coil</keyword>
<keyword evidence="12" id="KW-0238">DNA-binding</keyword>
<dbReference type="GO" id="GO:0003690">
    <property type="term" value="F:double-stranded DNA binding"/>
    <property type="evidence" value="ECO:0007669"/>
    <property type="project" value="TreeGrafter"/>
</dbReference>
<dbReference type="AlphaFoldDB" id="A0AAN9PAN8"/>
<evidence type="ECO:0000256" key="3">
    <source>
        <dbReference type="ARBA" id="ARBA00008267"/>
    </source>
</evidence>
<dbReference type="Gene3D" id="1.20.5.190">
    <property type="match status" value="1"/>
</dbReference>
<evidence type="ECO:0000256" key="17">
    <source>
        <dbReference type="SAM" id="MobiDB-lite"/>
    </source>
</evidence>
<dbReference type="Pfam" id="PF01833">
    <property type="entry name" value="TIG"/>
    <property type="match status" value="1"/>
</dbReference>
<dbReference type="InterPro" id="IPR027417">
    <property type="entry name" value="P-loop_NTPase"/>
</dbReference>
<dbReference type="InterPro" id="IPR000048">
    <property type="entry name" value="IQ_motif_EF-hand-BS"/>
</dbReference>
<dbReference type="PROSITE" id="PS51437">
    <property type="entry name" value="CG_1"/>
    <property type="match status" value="1"/>
</dbReference>
<dbReference type="PROSITE" id="PS50088">
    <property type="entry name" value="ANK_REPEAT"/>
    <property type="match status" value="1"/>
</dbReference>
<dbReference type="PANTHER" id="PTHR23335">
    <property type="entry name" value="CALMODULIN-BINDING TRANSCRIPTION ACTIVATOR CAMTA"/>
    <property type="match status" value="1"/>
</dbReference>
<feature type="region of interest" description="Disordered" evidence="17">
    <location>
        <begin position="186"/>
        <end position="219"/>
    </location>
</feature>
<dbReference type="SMART" id="SM00248">
    <property type="entry name" value="ANK"/>
    <property type="match status" value="2"/>
</dbReference>
<dbReference type="GO" id="GO:0003712">
    <property type="term" value="F:transcription coregulator activity"/>
    <property type="evidence" value="ECO:0007669"/>
    <property type="project" value="TreeGrafter"/>
</dbReference>
<keyword evidence="9" id="KW-0346">Stress response</keyword>
<dbReference type="CDD" id="cd23767">
    <property type="entry name" value="IQCD"/>
    <property type="match status" value="1"/>
</dbReference>
<dbReference type="SUPFAM" id="SSF81296">
    <property type="entry name" value="E set domains"/>
    <property type="match status" value="1"/>
</dbReference>
<evidence type="ECO:0000256" key="9">
    <source>
        <dbReference type="ARBA" id="ARBA00023016"/>
    </source>
</evidence>
<keyword evidence="8" id="KW-0805">Transcription regulation</keyword>
<evidence type="ECO:0000256" key="12">
    <source>
        <dbReference type="ARBA" id="ARBA00023125"/>
    </source>
</evidence>
<feature type="domain" description="CG-1" evidence="18">
    <location>
        <begin position="15"/>
        <end position="141"/>
    </location>
</feature>
<keyword evidence="10 16" id="KW-0040">ANK repeat</keyword>
<dbReference type="InterPro" id="IPR002909">
    <property type="entry name" value="IPT_dom"/>
</dbReference>
<dbReference type="FunFam" id="2.60.40.10:FF:000314">
    <property type="entry name" value="Calmodulin-binding transcription activator 2"/>
    <property type="match status" value="1"/>
</dbReference>
<accession>A0AAN9PAN8</accession>
<evidence type="ECO:0000256" key="13">
    <source>
        <dbReference type="ARBA" id="ARBA00023159"/>
    </source>
</evidence>
<dbReference type="Gene3D" id="2.60.40.10">
    <property type="entry name" value="Immunoglobulins"/>
    <property type="match status" value="1"/>
</dbReference>
<dbReference type="PROSITE" id="PS50297">
    <property type="entry name" value="ANK_REP_REGION"/>
    <property type="match status" value="1"/>
</dbReference>
<dbReference type="GO" id="GO:0005886">
    <property type="term" value="C:plasma membrane"/>
    <property type="evidence" value="ECO:0007669"/>
    <property type="project" value="UniProtKB-SubCell"/>
</dbReference>
<comment type="subcellular location">
    <subcellularLocation>
        <location evidence="2">Cell membrane</location>
        <topology evidence="2">Peripheral membrane protein</topology>
        <orientation evidence="2">Cytoplasmic side</orientation>
    </subcellularLocation>
    <subcellularLocation>
        <location evidence="1">Nucleus</location>
    </subcellularLocation>
</comment>
<keyword evidence="7" id="KW-0112">Calmodulin-binding</keyword>
<evidence type="ECO:0000313" key="20">
    <source>
        <dbReference type="Proteomes" id="UP001372338"/>
    </source>
</evidence>
<feature type="compositionally biased region" description="Polar residues" evidence="17">
    <location>
        <begin position="208"/>
        <end position="219"/>
    </location>
</feature>
<dbReference type="SUPFAM" id="SSF52540">
    <property type="entry name" value="P-loop containing nucleoside triphosphate hydrolases"/>
    <property type="match status" value="1"/>
</dbReference>
<gene>
    <name evidence="19" type="ORF">RIF29_07121</name>
</gene>
<dbReference type="EMBL" id="JAYWIO010000001">
    <property type="protein sequence ID" value="KAK7291740.1"/>
    <property type="molecule type" value="Genomic_DNA"/>
</dbReference>
<feature type="repeat" description="ANK" evidence="16">
    <location>
        <begin position="676"/>
        <end position="708"/>
    </location>
</feature>
<proteinExistence type="inferred from homology"/>
<evidence type="ECO:0000256" key="14">
    <source>
        <dbReference type="ARBA" id="ARBA00023163"/>
    </source>
</evidence>
<dbReference type="InterPro" id="IPR013783">
    <property type="entry name" value="Ig-like_fold"/>
</dbReference>
<keyword evidence="6" id="KW-0106">Calcium</keyword>
<dbReference type="InterPro" id="IPR036770">
    <property type="entry name" value="Ankyrin_rpt-contain_sf"/>
</dbReference>
<evidence type="ECO:0000256" key="16">
    <source>
        <dbReference type="PROSITE-ProRule" id="PRU00023"/>
    </source>
</evidence>
<evidence type="ECO:0000256" key="6">
    <source>
        <dbReference type="ARBA" id="ARBA00022837"/>
    </source>
</evidence>
<dbReference type="GO" id="GO:0005516">
    <property type="term" value="F:calmodulin binding"/>
    <property type="evidence" value="ECO:0007669"/>
    <property type="project" value="UniProtKB-KW"/>
</dbReference>
<dbReference type="Pfam" id="PF00612">
    <property type="entry name" value="IQ"/>
    <property type="match status" value="2"/>
</dbReference>
<dbReference type="InterPro" id="IPR005559">
    <property type="entry name" value="CG-1_dom"/>
</dbReference>
<evidence type="ECO:0000256" key="5">
    <source>
        <dbReference type="ARBA" id="ARBA00022737"/>
    </source>
</evidence>
<organism evidence="19 20">
    <name type="scientific">Crotalaria pallida</name>
    <name type="common">Smooth rattlebox</name>
    <name type="synonym">Crotalaria striata</name>
    <dbReference type="NCBI Taxonomy" id="3830"/>
    <lineage>
        <taxon>Eukaryota</taxon>
        <taxon>Viridiplantae</taxon>
        <taxon>Streptophyta</taxon>
        <taxon>Embryophyta</taxon>
        <taxon>Tracheophyta</taxon>
        <taxon>Spermatophyta</taxon>
        <taxon>Magnoliopsida</taxon>
        <taxon>eudicotyledons</taxon>
        <taxon>Gunneridae</taxon>
        <taxon>Pentapetalae</taxon>
        <taxon>rosids</taxon>
        <taxon>fabids</taxon>
        <taxon>Fabales</taxon>
        <taxon>Fabaceae</taxon>
        <taxon>Papilionoideae</taxon>
        <taxon>50 kb inversion clade</taxon>
        <taxon>genistoids sensu lato</taxon>
        <taxon>core genistoids</taxon>
        <taxon>Crotalarieae</taxon>
        <taxon>Crotalaria</taxon>
    </lineage>
</organism>
<dbReference type="GO" id="GO:0009409">
    <property type="term" value="P:response to cold"/>
    <property type="evidence" value="ECO:0007669"/>
    <property type="project" value="UniProtKB-ARBA"/>
</dbReference>
<evidence type="ECO:0000256" key="2">
    <source>
        <dbReference type="ARBA" id="ARBA00004413"/>
    </source>
</evidence>
<dbReference type="SMART" id="SM00015">
    <property type="entry name" value="IQ"/>
    <property type="match status" value="3"/>
</dbReference>
<evidence type="ECO:0000256" key="15">
    <source>
        <dbReference type="ARBA" id="ARBA00023242"/>
    </source>
</evidence>
<dbReference type="Pfam" id="PF12796">
    <property type="entry name" value="Ank_2"/>
    <property type="match status" value="1"/>
</dbReference>
<dbReference type="FunFam" id="1.20.5.190:FF:000003">
    <property type="entry name" value="Calmodulin-binding transcription activator 2"/>
    <property type="match status" value="1"/>
</dbReference>